<organism evidence="3 4">
    <name type="scientific">Castilleja foliolosa</name>
    <dbReference type="NCBI Taxonomy" id="1961234"/>
    <lineage>
        <taxon>Eukaryota</taxon>
        <taxon>Viridiplantae</taxon>
        <taxon>Streptophyta</taxon>
        <taxon>Embryophyta</taxon>
        <taxon>Tracheophyta</taxon>
        <taxon>Spermatophyta</taxon>
        <taxon>Magnoliopsida</taxon>
        <taxon>eudicotyledons</taxon>
        <taxon>Gunneridae</taxon>
        <taxon>Pentapetalae</taxon>
        <taxon>asterids</taxon>
        <taxon>lamiids</taxon>
        <taxon>Lamiales</taxon>
        <taxon>Orobanchaceae</taxon>
        <taxon>Pedicularideae</taxon>
        <taxon>Castillejinae</taxon>
        <taxon>Castilleja</taxon>
    </lineage>
</organism>
<keyword evidence="4" id="KW-1185">Reference proteome</keyword>
<dbReference type="Proteomes" id="UP001632038">
    <property type="component" value="Unassembled WGS sequence"/>
</dbReference>
<evidence type="ECO:0008006" key="5">
    <source>
        <dbReference type="Google" id="ProtNLM"/>
    </source>
</evidence>
<protein>
    <recommendedName>
        <fullName evidence="5">Clavata3/ESR (CLE) gene family member</fullName>
    </recommendedName>
</protein>
<dbReference type="AlphaFoldDB" id="A0ABD3DT10"/>
<keyword evidence="2" id="KW-0472">Membrane</keyword>
<evidence type="ECO:0000256" key="1">
    <source>
        <dbReference type="SAM" id="MobiDB-lite"/>
    </source>
</evidence>
<feature type="transmembrane region" description="Helical" evidence="2">
    <location>
        <begin position="7"/>
        <end position="26"/>
    </location>
</feature>
<reference evidence="4" key="1">
    <citation type="journal article" date="2024" name="IScience">
        <title>Strigolactones Initiate the Formation of Haustorium-like Structures in Castilleja.</title>
        <authorList>
            <person name="Buerger M."/>
            <person name="Peterson D."/>
            <person name="Chory J."/>
        </authorList>
    </citation>
    <scope>NUCLEOTIDE SEQUENCE [LARGE SCALE GENOMIC DNA]</scope>
</reference>
<dbReference type="PANTHER" id="PTHR35472">
    <property type="match status" value="1"/>
</dbReference>
<dbReference type="InterPro" id="IPR055317">
    <property type="entry name" value="CLE14-like"/>
</dbReference>
<name>A0ABD3DT10_9LAMI</name>
<sequence>MRINSQQISYLILMIMMIILTVSINLSSCRKLGAQSNYKATAKGPATSRFHSQFSWYKFPAQAPKESSNLNNKQDYRVSNRVIPAGPNPLHN</sequence>
<keyword evidence="2" id="KW-0812">Transmembrane</keyword>
<evidence type="ECO:0000313" key="4">
    <source>
        <dbReference type="Proteomes" id="UP001632038"/>
    </source>
</evidence>
<keyword evidence="2" id="KW-1133">Transmembrane helix</keyword>
<feature type="region of interest" description="Disordered" evidence="1">
    <location>
        <begin position="64"/>
        <end position="92"/>
    </location>
</feature>
<dbReference type="PANTHER" id="PTHR35472:SF4">
    <property type="entry name" value="DUF19 DOMAIN-CONTAINING PROTEIN"/>
    <property type="match status" value="1"/>
</dbReference>
<proteinExistence type="predicted"/>
<accession>A0ABD3DT10</accession>
<dbReference type="EMBL" id="JAVIJP010000013">
    <property type="protein sequence ID" value="KAL3645403.1"/>
    <property type="molecule type" value="Genomic_DNA"/>
</dbReference>
<evidence type="ECO:0000313" key="3">
    <source>
        <dbReference type="EMBL" id="KAL3645403.1"/>
    </source>
</evidence>
<gene>
    <name evidence="3" type="ORF">CASFOL_010583</name>
</gene>
<evidence type="ECO:0000256" key="2">
    <source>
        <dbReference type="SAM" id="Phobius"/>
    </source>
</evidence>
<comment type="caution">
    <text evidence="3">The sequence shown here is derived from an EMBL/GenBank/DDBJ whole genome shotgun (WGS) entry which is preliminary data.</text>
</comment>